<evidence type="ECO:0000313" key="2">
    <source>
        <dbReference type="EnsemblFungi" id="MAPG_10735T0"/>
    </source>
</evidence>
<dbReference type="OMA" id="HQFARCA"/>
<keyword evidence="3" id="KW-1185">Reference proteome</keyword>
<dbReference type="EnsemblFungi" id="MAPG_10735T0">
    <property type="protein sequence ID" value="MAPG_10735T0"/>
    <property type="gene ID" value="MAPG_10735"/>
</dbReference>
<gene>
    <name evidence="1" type="ORF">MAPG_10735</name>
</gene>
<name>A0A0C4EDD7_MAGP6</name>
<evidence type="ECO:0000313" key="1">
    <source>
        <dbReference type="EMBL" id="KLU91787.1"/>
    </source>
</evidence>
<dbReference type="Proteomes" id="UP000011715">
    <property type="component" value="Unassembled WGS sequence"/>
</dbReference>
<dbReference type="EMBL" id="ADBL01002652">
    <property type="status" value="NOT_ANNOTATED_CDS"/>
    <property type="molecule type" value="Genomic_DNA"/>
</dbReference>
<evidence type="ECO:0000313" key="3">
    <source>
        <dbReference type="Proteomes" id="UP000011715"/>
    </source>
</evidence>
<dbReference type="VEuPathDB" id="FungiDB:MAPG_10735"/>
<reference evidence="3" key="1">
    <citation type="submission" date="2010-05" db="EMBL/GenBank/DDBJ databases">
        <title>The genome sequence of Magnaporthe poae strain ATCC 64411.</title>
        <authorList>
            <person name="Ma L.-J."/>
            <person name="Dead R."/>
            <person name="Young S."/>
            <person name="Zeng Q."/>
            <person name="Koehrsen M."/>
            <person name="Alvarado L."/>
            <person name="Berlin A."/>
            <person name="Chapman S.B."/>
            <person name="Chen Z."/>
            <person name="Freedman E."/>
            <person name="Gellesch M."/>
            <person name="Goldberg J."/>
            <person name="Griggs A."/>
            <person name="Gujja S."/>
            <person name="Heilman E.R."/>
            <person name="Heiman D."/>
            <person name="Hepburn T."/>
            <person name="Howarth C."/>
            <person name="Jen D."/>
            <person name="Larson L."/>
            <person name="Mehta T."/>
            <person name="Neiman D."/>
            <person name="Pearson M."/>
            <person name="Roberts A."/>
            <person name="Saif S."/>
            <person name="Shea T."/>
            <person name="Shenoy N."/>
            <person name="Sisk P."/>
            <person name="Stolte C."/>
            <person name="Sykes S."/>
            <person name="Walk T."/>
            <person name="White J."/>
            <person name="Yandava C."/>
            <person name="Haas B."/>
            <person name="Nusbaum C."/>
            <person name="Birren B."/>
        </authorList>
    </citation>
    <scope>NUCLEOTIDE SEQUENCE [LARGE SCALE GENOMIC DNA]</scope>
    <source>
        <strain evidence="3">ATCC 64411 / 73-15</strain>
    </source>
</reference>
<dbReference type="OrthoDB" id="5413892at2759"/>
<reference evidence="1" key="2">
    <citation type="submission" date="2010-05" db="EMBL/GenBank/DDBJ databases">
        <title>The Genome Sequence of Magnaporthe poae strain ATCC 64411.</title>
        <authorList>
            <consortium name="The Broad Institute Genome Sequencing Platform"/>
            <consortium name="Broad Institute Genome Sequencing Center for Infectious Disease"/>
            <person name="Ma L.-J."/>
            <person name="Dead R."/>
            <person name="Young S."/>
            <person name="Zeng Q."/>
            <person name="Koehrsen M."/>
            <person name="Alvarado L."/>
            <person name="Berlin A."/>
            <person name="Chapman S.B."/>
            <person name="Chen Z."/>
            <person name="Freedman E."/>
            <person name="Gellesch M."/>
            <person name="Goldberg J."/>
            <person name="Griggs A."/>
            <person name="Gujja S."/>
            <person name="Heilman E.R."/>
            <person name="Heiman D."/>
            <person name="Hepburn T."/>
            <person name="Howarth C."/>
            <person name="Jen D."/>
            <person name="Larson L."/>
            <person name="Mehta T."/>
            <person name="Neiman D."/>
            <person name="Pearson M."/>
            <person name="Roberts A."/>
            <person name="Saif S."/>
            <person name="Shea T."/>
            <person name="Shenoy N."/>
            <person name="Sisk P."/>
            <person name="Stolte C."/>
            <person name="Sykes S."/>
            <person name="Walk T."/>
            <person name="White J."/>
            <person name="Yandava C."/>
            <person name="Haas B."/>
            <person name="Nusbaum C."/>
            <person name="Birren B."/>
        </authorList>
    </citation>
    <scope>NUCLEOTIDE SEQUENCE</scope>
    <source>
        <strain evidence="1">ATCC 64411</strain>
    </source>
</reference>
<dbReference type="EMBL" id="GL876978">
    <property type="protein sequence ID" value="KLU91787.1"/>
    <property type="molecule type" value="Genomic_DNA"/>
</dbReference>
<accession>A0A0C4EDD7</accession>
<reference evidence="2" key="5">
    <citation type="submission" date="2015-06" db="UniProtKB">
        <authorList>
            <consortium name="EnsemblFungi"/>
        </authorList>
    </citation>
    <scope>IDENTIFICATION</scope>
    <source>
        <strain evidence="2">ATCC 64411</strain>
    </source>
</reference>
<protein>
    <submittedName>
        <fullName evidence="1 2">Uncharacterized protein</fullName>
    </submittedName>
</protein>
<proteinExistence type="predicted"/>
<reference evidence="2" key="4">
    <citation type="journal article" date="2015" name="G3 (Bethesda)">
        <title>Genome sequences of three phytopathogenic species of the Magnaporthaceae family of fungi.</title>
        <authorList>
            <person name="Okagaki L.H."/>
            <person name="Nunes C.C."/>
            <person name="Sailsbery J."/>
            <person name="Clay B."/>
            <person name="Brown D."/>
            <person name="John T."/>
            <person name="Oh Y."/>
            <person name="Young N."/>
            <person name="Fitzgerald M."/>
            <person name="Haas B.J."/>
            <person name="Zeng Q."/>
            <person name="Young S."/>
            <person name="Adiconis X."/>
            <person name="Fan L."/>
            <person name="Levin J.Z."/>
            <person name="Mitchell T.K."/>
            <person name="Okubara P.A."/>
            <person name="Farman M.L."/>
            <person name="Kohn L.M."/>
            <person name="Birren B."/>
            <person name="Ma L.-J."/>
            <person name="Dean R.A."/>
        </authorList>
    </citation>
    <scope>NUCLEOTIDE SEQUENCE</scope>
    <source>
        <strain evidence="2">ATCC 64411 / 73-15</strain>
    </source>
</reference>
<organism evidence="2 3">
    <name type="scientific">Magnaporthiopsis poae (strain ATCC 64411 / 73-15)</name>
    <name type="common">Kentucky bluegrass fungus</name>
    <name type="synonym">Magnaporthe poae</name>
    <dbReference type="NCBI Taxonomy" id="644358"/>
    <lineage>
        <taxon>Eukaryota</taxon>
        <taxon>Fungi</taxon>
        <taxon>Dikarya</taxon>
        <taxon>Ascomycota</taxon>
        <taxon>Pezizomycotina</taxon>
        <taxon>Sordariomycetes</taxon>
        <taxon>Sordariomycetidae</taxon>
        <taxon>Magnaporthales</taxon>
        <taxon>Magnaporthaceae</taxon>
        <taxon>Magnaporthiopsis</taxon>
    </lineage>
</organism>
<sequence>MADQQQPDFGVIAQGFEDLGHQFARCANLPGVAPAAAAADQFAAIQRALARIEGQMETRLGQIESRLGRIEMRQVVSDSNGIARGLNAAVTNPEQFLHPLRALATNEEIPDFPSRLQDIDGLNGHMLGMILRALDQPSGGGVAEKRKQFKRAIGMRAEAL</sequence>
<reference evidence="1" key="3">
    <citation type="submission" date="2011-03" db="EMBL/GenBank/DDBJ databases">
        <title>Annotation of Magnaporthe poae ATCC 64411.</title>
        <authorList>
            <person name="Ma L.-J."/>
            <person name="Dead R."/>
            <person name="Young S.K."/>
            <person name="Zeng Q."/>
            <person name="Gargeya S."/>
            <person name="Fitzgerald M."/>
            <person name="Haas B."/>
            <person name="Abouelleil A."/>
            <person name="Alvarado L."/>
            <person name="Arachchi H.M."/>
            <person name="Berlin A."/>
            <person name="Brown A."/>
            <person name="Chapman S.B."/>
            <person name="Chen Z."/>
            <person name="Dunbar C."/>
            <person name="Freedman E."/>
            <person name="Gearin G."/>
            <person name="Gellesch M."/>
            <person name="Goldberg J."/>
            <person name="Griggs A."/>
            <person name="Gujja S."/>
            <person name="Heiman D."/>
            <person name="Howarth C."/>
            <person name="Larson L."/>
            <person name="Lui A."/>
            <person name="MacDonald P.J.P."/>
            <person name="Mehta T."/>
            <person name="Montmayeur A."/>
            <person name="Murphy C."/>
            <person name="Neiman D."/>
            <person name="Pearson M."/>
            <person name="Priest M."/>
            <person name="Roberts A."/>
            <person name="Saif S."/>
            <person name="Shea T."/>
            <person name="Shenoy N."/>
            <person name="Sisk P."/>
            <person name="Stolte C."/>
            <person name="Sykes S."/>
            <person name="Yandava C."/>
            <person name="Wortman J."/>
            <person name="Nusbaum C."/>
            <person name="Birren B."/>
        </authorList>
    </citation>
    <scope>NUCLEOTIDE SEQUENCE</scope>
    <source>
        <strain evidence="1">ATCC 64411</strain>
    </source>
</reference>
<dbReference type="AlphaFoldDB" id="A0A0C4EDD7"/>
<dbReference type="eggNOG" id="ENOG502RW6H">
    <property type="taxonomic scope" value="Eukaryota"/>
</dbReference>
<dbReference type="STRING" id="644358.A0A0C4EDD7"/>